<reference evidence="3 4" key="1">
    <citation type="submission" date="2012-01" db="EMBL/GenBank/DDBJ databases">
        <title>The Genome Sequence of Odoribacter laneus YIT 12061.</title>
        <authorList>
            <consortium name="The Broad Institute Genome Sequencing Platform"/>
            <person name="Earl A."/>
            <person name="Ward D."/>
            <person name="Feldgarden M."/>
            <person name="Gevers D."/>
            <person name="Morotomi M."/>
            <person name="Young S.K."/>
            <person name="Zeng Q."/>
            <person name="Gargeya S."/>
            <person name="Fitzgerald M."/>
            <person name="Haas B."/>
            <person name="Abouelleil A."/>
            <person name="Alvarado L."/>
            <person name="Arachchi H.M."/>
            <person name="Berlin A."/>
            <person name="Chapman S.B."/>
            <person name="Gearin G."/>
            <person name="Goldberg J."/>
            <person name="Griggs A."/>
            <person name="Gujja S."/>
            <person name="Hansen M."/>
            <person name="Heiman D."/>
            <person name="Howarth C."/>
            <person name="Larimer J."/>
            <person name="Lui A."/>
            <person name="MacDonald P.J.P."/>
            <person name="McCowen C."/>
            <person name="Montmayeur A."/>
            <person name="Murphy C."/>
            <person name="Neiman D."/>
            <person name="Pearson M."/>
            <person name="Priest M."/>
            <person name="Roberts A."/>
            <person name="Saif S."/>
            <person name="Shea T."/>
            <person name="Sisk P."/>
            <person name="Stolte C."/>
            <person name="Sykes S."/>
            <person name="Wortman J."/>
            <person name="Nusbaum C."/>
            <person name="Birren B."/>
        </authorList>
    </citation>
    <scope>NUCLEOTIDE SEQUENCE [LARGE SCALE GENOMIC DNA]</scope>
    <source>
        <strain evidence="3 4">YIT 12061</strain>
    </source>
</reference>
<dbReference type="AlphaFoldDB" id="H1DL14"/>
<dbReference type="GO" id="GO:0006508">
    <property type="term" value="P:proteolysis"/>
    <property type="evidence" value="ECO:0007669"/>
    <property type="project" value="UniProtKB-KW"/>
</dbReference>
<evidence type="ECO:0000256" key="1">
    <source>
        <dbReference type="ARBA" id="ARBA00022670"/>
    </source>
</evidence>
<proteinExistence type="predicted"/>
<gene>
    <name evidence="3" type="ORF">HMPREF9449_02950</name>
</gene>
<evidence type="ECO:0000313" key="3">
    <source>
        <dbReference type="EMBL" id="EHP45105.1"/>
    </source>
</evidence>
<dbReference type="InterPro" id="IPR001940">
    <property type="entry name" value="Peptidase_S1C"/>
</dbReference>
<keyword evidence="2" id="KW-0378">Hydrolase</keyword>
<dbReference type="PATRIC" id="fig|742817.3.peg.3156"/>
<dbReference type="Proteomes" id="UP000004892">
    <property type="component" value="Unassembled WGS sequence"/>
</dbReference>
<comment type="caution">
    <text evidence="3">The sequence shown here is derived from an EMBL/GenBank/DDBJ whole genome shotgun (WGS) entry which is preliminary data.</text>
</comment>
<keyword evidence="1" id="KW-0645">Protease</keyword>
<dbReference type="HOGENOM" id="CLU_764882_0_0_10"/>
<dbReference type="GO" id="GO:0004252">
    <property type="term" value="F:serine-type endopeptidase activity"/>
    <property type="evidence" value="ECO:0007669"/>
    <property type="project" value="InterPro"/>
</dbReference>
<dbReference type="RefSeq" id="WP_009138093.1">
    <property type="nucleotide sequence ID" value="NZ_JH594598.1"/>
</dbReference>
<dbReference type="PRINTS" id="PR00834">
    <property type="entry name" value="PROTEASES2C"/>
</dbReference>
<dbReference type="Gene3D" id="2.40.10.120">
    <property type="match status" value="1"/>
</dbReference>
<dbReference type="PANTHER" id="PTHR43343:SF3">
    <property type="entry name" value="PROTEASE DO-LIKE 8, CHLOROPLASTIC"/>
    <property type="match status" value="1"/>
</dbReference>
<dbReference type="InterPro" id="IPR051201">
    <property type="entry name" value="Chloro_Bact_Ser_Proteases"/>
</dbReference>
<dbReference type="Pfam" id="PF13365">
    <property type="entry name" value="Trypsin_2"/>
    <property type="match status" value="1"/>
</dbReference>
<evidence type="ECO:0000256" key="2">
    <source>
        <dbReference type="ARBA" id="ARBA00022801"/>
    </source>
</evidence>
<sequence length="371" mass="41754">MQELIYHSIYKVSQARGSGSCFYLKDYNLFVTNSHVVEGFRQVALEDHHRNRYPARVILAHPALDVAFLKAESDFSFLPDLPLAKEEAAIGSKIRVAGYPFGMPFTLTEGTVSSPHQYMDGYYQLQTDAAVNPGNSGGPMLNEKGEVIAITTSKFTNADNMGFGIPIHTLFPLLEKSRNLNLEYLSIQCSCCDEIITEEEDYCPCCGNKIPFYLFHERPLTDIAVYCEKAIEDMGVNPLLTRIGQENWTFHSGKSEIRMFIYQQSFLFCTSPINTLPKKNFGPLLHYLLTVPDLAPYQIGLNGNQIFLSYRIHLSDVLSDTDRIIQKNITQMAARADELADYLAETYGCGFPPCTRIDQPVNNSSFSIKTE</sequence>
<evidence type="ECO:0000313" key="4">
    <source>
        <dbReference type="Proteomes" id="UP000004892"/>
    </source>
</evidence>
<protein>
    <recommendedName>
        <fullName evidence="5">Protease Do-like PDZ domain-containing protein</fullName>
    </recommendedName>
</protein>
<dbReference type="GeneID" id="98070467"/>
<name>H1DL14_9BACT</name>
<evidence type="ECO:0008006" key="5">
    <source>
        <dbReference type="Google" id="ProtNLM"/>
    </source>
</evidence>
<organism evidence="3 4">
    <name type="scientific">Odoribacter laneus YIT 12061</name>
    <dbReference type="NCBI Taxonomy" id="742817"/>
    <lineage>
        <taxon>Bacteria</taxon>
        <taxon>Pseudomonadati</taxon>
        <taxon>Bacteroidota</taxon>
        <taxon>Bacteroidia</taxon>
        <taxon>Bacteroidales</taxon>
        <taxon>Odoribacteraceae</taxon>
        <taxon>Odoribacter</taxon>
    </lineage>
</organism>
<accession>H1DL14</accession>
<dbReference type="Gene3D" id="3.30.1460.10">
    <property type="match status" value="1"/>
</dbReference>
<dbReference type="PANTHER" id="PTHR43343">
    <property type="entry name" value="PEPTIDASE S12"/>
    <property type="match status" value="1"/>
</dbReference>
<dbReference type="EMBL" id="ADMC01000034">
    <property type="protein sequence ID" value="EHP45105.1"/>
    <property type="molecule type" value="Genomic_DNA"/>
</dbReference>
<dbReference type="SUPFAM" id="SSF69635">
    <property type="entry name" value="Type III secretory system chaperone-like"/>
    <property type="match status" value="1"/>
</dbReference>
<dbReference type="InterPro" id="IPR009003">
    <property type="entry name" value="Peptidase_S1_PA"/>
</dbReference>
<dbReference type="STRING" id="742817.HMPREF9449_02950"/>
<keyword evidence="4" id="KW-1185">Reference proteome</keyword>
<dbReference type="SUPFAM" id="SSF50494">
    <property type="entry name" value="Trypsin-like serine proteases"/>
    <property type="match status" value="1"/>
</dbReference>
<dbReference type="eggNOG" id="COG0265">
    <property type="taxonomic scope" value="Bacteria"/>
</dbReference>